<dbReference type="AlphaFoldDB" id="A0A8J2VQC6"/>
<keyword evidence="3" id="KW-1185">Reference proteome</keyword>
<dbReference type="EMBL" id="CAKASE010000046">
    <property type="protein sequence ID" value="CAG9561284.1"/>
    <property type="molecule type" value="Genomic_DNA"/>
</dbReference>
<evidence type="ECO:0000313" key="2">
    <source>
        <dbReference type="EMBL" id="CAG9561284.1"/>
    </source>
</evidence>
<keyword evidence="1" id="KW-0472">Membrane</keyword>
<sequence>MHHILSELCAPQFSKLAPGAGSPPGAHVDPSIILQRHLFCAIEVMHFLLMRVTAVTIATLIIDIIIPLLHPRNH</sequence>
<name>A0A8J2VQC6_9NEOP</name>
<comment type="caution">
    <text evidence="2">The sequence shown here is derived from an EMBL/GenBank/DDBJ whole genome shotgun (WGS) entry which is preliminary data.</text>
</comment>
<organism evidence="2 3">
    <name type="scientific">Danaus chrysippus</name>
    <name type="common">African queen</name>
    <dbReference type="NCBI Taxonomy" id="151541"/>
    <lineage>
        <taxon>Eukaryota</taxon>
        <taxon>Metazoa</taxon>
        <taxon>Ecdysozoa</taxon>
        <taxon>Arthropoda</taxon>
        <taxon>Hexapoda</taxon>
        <taxon>Insecta</taxon>
        <taxon>Pterygota</taxon>
        <taxon>Neoptera</taxon>
        <taxon>Endopterygota</taxon>
        <taxon>Lepidoptera</taxon>
        <taxon>Glossata</taxon>
        <taxon>Ditrysia</taxon>
        <taxon>Papilionoidea</taxon>
        <taxon>Nymphalidae</taxon>
        <taxon>Danainae</taxon>
        <taxon>Danaini</taxon>
        <taxon>Danaina</taxon>
        <taxon>Danaus</taxon>
        <taxon>Anosia</taxon>
    </lineage>
</organism>
<evidence type="ECO:0000256" key="1">
    <source>
        <dbReference type="SAM" id="Phobius"/>
    </source>
</evidence>
<reference evidence="2" key="1">
    <citation type="submission" date="2021-09" db="EMBL/GenBank/DDBJ databases">
        <authorList>
            <person name="Martin H S."/>
        </authorList>
    </citation>
    <scope>NUCLEOTIDE SEQUENCE</scope>
</reference>
<keyword evidence="1" id="KW-1133">Transmembrane helix</keyword>
<proteinExistence type="predicted"/>
<feature type="transmembrane region" description="Helical" evidence="1">
    <location>
        <begin position="48"/>
        <end position="69"/>
    </location>
</feature>
<accession>A0A8J2VQC6</accession>
<protein>
    <submittedName>
        <fullName evidence="2">(African queen) hypothetical protein</fullName>
    </submittedName>
</protein>
<keyword evidence="1" id="KW-0812">Transmembrane</keyword>
<evidence type="ECO:0000313" key="3">
    <source>
        <dbReference type="Proteomes" id="UP000789524"/>
    </source>
</evidence>
<dbReference type="Proteomes" id="UP000789524">
    <property type="component" value="Unassembled WGS sequence"/>
</dbReference>
<gene>
    <name evidence="2" type="ORF">DCHRY22_LOCUS2820</name>
</gene>